<keyword evidence="3" id="KW-1185">Reference proteome</keyword>
<dbReference type="STRING" id="111780.Sta7437_4028"/>
<dbReference type="HOGENOM" id="CLU_116670_0_1_3"/>
<accession>K9XZF6</accession>
<name>K9XZF6_STAC7</name>
<proteinExistence type="predicted"/>
<evidence type="ECO:0000256" key="1">
    <source>
        <dbReference type="SAM" id="MobiDB-lite"/>
    </source>
</evidence>
<dbReference type="eggNOG" id="COG0639">
    <property type="taxonomic scope" value="Bacteria"/>
</dbReference>
<dbReference type="PANTHER" id="PTHR34235:SF3">
    <property type="entry name" value="SLR1203 PROTEIN"/>
    <property type="match status" value="1"/>
</dbReference>
<evidence type="ECO:0000313" key="2">
    <source>
        <dbReference type="EMBL" id="AFZ37506.1"/>
    </source>
</evidence>
<dbReference type="InterPro" id="IPR002636">
    <property type="entry name" value="DUF29"/>
</dbReference>
<protein>
    <recommendedName>
        <fullName evidence="4">DUF29 domain-containing protein</fullName>
    </recommendedName>
</protein>
<dbReference type="RefSeq" id="WP_015195164.1">
    <property type="nucleotide sequence ID" value="NC_019748.1"/>
</dbReference>
<dbReference type="PANTHER" id="PTHR34235">
    <property type="entry name" value="SLR1203 PROTEIN-RELATED"/>
    <property type="match status" value="1"/>
</dbReference>
<organism evidence="2 3">
    <name type="scientific">Stanieria cyanosphaera (strain ATCC 29371 / PCC 7437)</name>
    <dbReference type="NCBI Taxonomy" id="111780"/>
    <lineage>
        <taxon>Bacteria</taxon>
        <taxon>Bacillati</taxon>
        <taxon>Cyanobacteriota</taxon>
        <taxon>Cyanophyceae</taxon>
        <taxon>Pleurocapsales</taxon>
        <taxon>Dermocarpellaceae</taxon>
        <taxon>Stanieria</taxon>
    </lineage>
</organism>
<feature type="region of interest" description="Disordered" evidence="1">
    <location>
        <begin position="123"/>
        <end position="154"/>
    </location>
</feature>
<dbReference type="AlphaFoldDB" id="K9XZF6"/>
<evidence type="ECO:0008006" key="4">
    <source>
        <dbReference type="Google" id="ProtNLM"/>
    </source>
</evidence>
<dbReference type="Pfam" id="PF01724">
    <property type="entry name" value="DUF29"/>
    <property type="match status" value="1"/>
</dbReference>
<dbReference type="Gene3D" id="1.20.1220.20">
    <property type="entry name" value="Uncharcterised protein PF01724"/>
    <property type="match status" value="1"/>
</dbReference>
<dbReference type="KEGG" id="scs:Sta7437_4028"/>
<dbReference type="EMBL" id="CP003653">
    <property type="protein sequence ID" value="AFZ37506.1"/>
    <property type="molecule type" value="Genomic_DNA"/>
</dbReference>
<dbReference type="Proteomes" id="UP000010473">
    <property type="component" value="Chromosome"/>
</dbReference>
<sequence>MTARLSSTTDTNNLYSRDYYLWLSHTAQLIKEGKFNEVDAVNLVEEIEDMGRNEQRAIESNLVVVLLHLLKYKYQPVKRSNSWKASIREHRRRLRKAFSASPSLKRYFKEVFDECYQDSREQAADETGLPLDTFPTFSPFTPDQILNPDYLPEE</sequence>
<dbReference type="PATRIC" id="fig|111780.3.peg.4175"/>
<reference evidence="3" key="1">
    <citation type="journal article" date="2013" name="Proc. Natl. Acad. Sci. U.S.A.">
        <title>Improving the coverage of the cyanobacterial phylum using diversity-driven genome sequencing.</title>
        <authorList>
            <person name="Shih P.M."/>
            <person name="Wu D."/>
            <person name="Latifi A."/>
            <person name="Axen S.D."/>
            <person name="Fewer D.P."/>
            <person name="Talla E."/>
            <person name="Calteau A."/>
            <person name="Cai F."/>
            <person name="Tandeau de Marsac N."/>
            <person name="Rippka R."/>
            <person name="Herdman M."/>
            <person name="Sivonen K."/>
            <person name="Coursin T."/>
            <person name="Laurent T."/>
            <person name="Goodwin L."/>
            <person name="Nolan M."/>
            <person name="Davenport K.W."/>
            <person name="Han C.S."/>
            <person name="Rubin E.M."/>
            <person name="Eisen J.A."/>
            <person name="Woyke T."/>
            <person name="Gugger M."/>
            <person name="Kerfeld C.A."/>
        </authorList>
    </citation>
    <scope>NUCLEOTIDE SEQUENCE [LARGE SCALE GENOMIC DNA]</scope>
    <source>
        <strain evidence="3">ATCC 29371 / PCC 7437</strain>
    </source>
</reference>
<dbReference type="OrthoDB" id="5769308at2"/>
<gene>
    <name evidence="2" type="ordered locus">Sta7437_4028</name>
</gene>
<evidence type="ECO:0000313" key="3">
    <source>
        <dbReference type="Proteomes" id="UP000010473"/>
    </source>
</evidence>